<name>A0A5P8W065_9NOSO</name>
<gene>
    <name evidence="1" type="ORF">GXM_03453</name>
</gene>
<evidence type="ECO:0000313" key="2">
    <source>
        <dbReference type="Proteomes" id="UP000326678"/>
    </source>
</evidence>
<protein>
    <submittedName>
        <fullName evidence="1">Uncharacterized protein</fullName>
    </submittedName>
</protein>
<dbReference type="KEGG" id="nsh:GXM_03453"/>
<keyword evidence="2" id="KW-1185">Reference proteome</keyword>
<dbReference type="AlphaFoldDB" id="A0A5P8W065"/>
<evidence type="ECO:0000313" key="1">
    <source>
        <dbReference type="EMBL" id="QFS45974.1"/>
    </source>
</evidence>
<accession>A0A5P8W065</accession>
<sequence length="37" mass="3857">MKRLSVSAQTCNEGIFKPGLNATIIVLQPGLTATEPG</sequence>
<proteinExistence type="predicted"/>
<dbReference type="EMBL" id="CP045226">
    <property type="protein sequence ID" value="QFS45974.1"/>
    <property type="molecule type" value="Genomic_DNA"/>
</dbReference>
<organism evidence="1 2">
    <name type="scientific">Nostoc sphaeroides CCNUC1</name>
    <dbReference type="NCBI Taxonomy" id="2653204"/>
    <lineage>
        <taxon>Bacteria</taxon>
        <taxon>Bacillati</taxon>
        <taxon>Cyanobacteriota</taxon>
        <taxon>Cyanophyceae</taxon>
        <taxon>Nostocales</taxon>
        <taxon>Nostocaceae</taxon>
        <taxon>Nostoc</taxon>
    </lineage>
</organism>
<reference evidence="1 2" key="1">
    <citation type="submission" date="2019-10" db="EMBL/GenBank/DDBJ databases">
        <title>Genomic and transcriptomic insights into the perfect genentic adaptation of a filamentous nitrogen-fixing cyanobacterium to rice fields.</title>
        <authorList>
            <person name="Chen Z."/>
        </authorList>
    </citation>
    <scope>NUCLEOTIDE SEQUENCE [LARGE SCALE GENOMIC DNA]</scope>
    <source>
        <strain evidence="1">CCNUC1</strain>
    </source>
</reference>
<dbReference type="Proteomes" id="UP000326678">
    <property type="component" value="Chromosome Gxm1"/>
</dbReference>